<reference evidence="2 3" key="1">
    <citation type="submission" date="2024-02" db="EMBL/GenBank/DDBJ databases">
        <title>Rhodopirellula caenicola NBRC 110016.</title>
        <authorList>
            <person name="Ichikawa N."/>
            <person name="Katano-Makiyama Y."/>
            <person name="Hidaka K."/>
        </authorList>
    </citation>
    <scope>NUCLEOTIDE SEQUENCE [LARGE SCALE GENOMIC DNA]</scope>
    <source>
        <strain evidence="2 3">NBRC 110016</strain>
    </source>
</reference>
<dbReference type="InterPro" id="IPR017939">
    <property type="entry name" value="G-Glutamylcylcotransferase"/>
</dbReference>
<dbReference type="Gene3D" id="3.10.490.10">
    <property type="entry name" value="Gamma-glutamyl cyclotransferase-like"/>
    <property type="match status" value="1"/>
</dbReference>
<keyword evidence="1" id="KW-0456">Lyase</keyword>
<dbReference type="PANTHER" id="PTHR12935:SF0">
    <property type="entry name" value="GAMMA-GLUTAMYLCYCLOTRANSFERASE"/>
    <property type="match status" value="1"/>
</dbReference>
<dbReference type="Pfam" id="PF13772">
    <property type="entry name" value="AIG2_2"/>
    <property type="match status" value="1"/>
</dbReference>
<dbReference type="EMBL" id="BAABRO010000022">
    <property type="protein sequence ID" value="GAA5510383.1"/>
    <property type="molecule type" value="Genomic_DNA"/>
</dbReference>
<evidence type="ECO:0000313" key="2">
    <source>
        <dbReference type="EMBL" id="GAA5510383.1"/>
    </source>
</evidence>
<keyword evidence="3" id="KW-1185">Reference proteome</keyword>
<dbReference type="PANTHER" id="PTHR12935">
    <property type="entry name" value="GAMMA-GLUTAMYLCYCLOTRANSFERASE"/>
    <property type="match status" value="1"/>
</dbReference>
<organism evidence="2 3">
    <name type="scientific">Novipirellula caenicola</name>
    <dbReference type="NCBI Taxonomy" id="1536901"/>
    <lineage>
        <taxon>Bacteria</taxon>
        <taxon>Pseudomonadati</taxon>
        <taxon>Planctomycetota</taxon>
        <taxon>Planctomycetia</taxon>
        <taxon>Pirellulales</taxon>
        <taxon>Pirellulaceae</taxon>
        <taxon>Novipirellula</taxon>
    </lineage>
</organism>
<evidence type="ECO:0000313" key="3">
    <source>
        <dbReference type="Proteomes" id="UP001416858"/>
    </source>
</evidence>
<dbReference type="InterPro" id="IPR036568">
    <property type="entry name" value="GGCT-like_sf"/>
</dbReference>
<accession>A0ABP9W389</accession>
<dbReference type="Proteomes" id="UP001416858">
    <property type="component" value="Unassembled WGS sequence"/>
</dbReference>
<name>A0ABP9W389_9BACT</name>
<comment type="caution">
    <text evidence="2">The sequence shown here is derived from an EMBL/GenBank/DDBJ whole genome shotgun (WGS) entry which is preliminary data.</text>
</comment>
<protein>
    <recommendedName>
        <fullName evidence="4">AIG2-like family protein</fullName>
    </recommendedName>
</protein>
<dbReference type="SUPFAM" id="SSF110857">
    <property type="entry name" value="Gamma-glutamyl cyclotransferase-like"/>
    <property type="match status" value="1"/>
</dbReference>
<evidence type="ECO:0008006" key="4">
    <source>
        <dbReference type="Google" id="ProtNLM"/>
    </source>
</evidence>
<dbReference type="CDD" id="cd06661">
    <property type="entry name" value="GGCT_like"/>
    <property type="match status" value="1"/>
</dbReference>
<proteinExistence type="predicted"/>
<sequence>MSTSRLRARCPSATVLGVGFVRGRTLRFHKRGMDGTGKANAFATHDHSDILWGVIYETLLSEKEELDRCESLGVGYEHATVEVHVENRTVTTFLYQAITDRIDDSLVPADWYHDHVIKGAIEHGLPTEYHAMIASVVPHRSPPIKDAIGNR</sequence>
<gene>
    <name evidence="2" type="ORF">Rcae01_05891</name>
</gene>
<evidence type="ECO:0000256" key="1">
    <source>
        <dbReference type="ARBA" id="ARBA00023239"/>
    </source>
</evidence>
<dbReference type="InterPro" id="IPR013024">
    <property type="entry name" value="GGCT-like"/>
</dbReference>